<dbReference type="Proteomes" id="UP001500063">
    <property type="component" value="Unassembled WGS sequence"/>
</dbReference>
<gene>
    <name evidence="1" type="ORF">GCM10010319_41880</name>
</gene>
<dbReference type="RefSeq" id="WP_344119822.1">
    <property type="nucleotide sequence ID" value="NZ_BAAABW010000023.1"/>
</dbReference>
<protein>
    <submittedName>
        <fullName evidence="1">Uncharacterized protein</fullName>
    </submittedName>
</protein>
<dbReference type="SUPFAM" id="SSF53335">
    <property type="entry name" value="S-adenosyl-L-methionine-dependent methyltransferases"/>
    <property type="match status" value="1"/>
</dbReference>
<comment type="caution">
    <text evidence="1">The sequence shown here is derived from an EMBL/GenBank/DDBJ whole genome shotgun (WGS) entry which is preliminary data.</text>
</comment>
<keyword evidence="2" id="KW-1185">Reference proteome</keyword>
<evidence type="ECO:0000313" key="2">
    <source>
        <dbReference type="Proteomes" id="UP001500063"/>
    </source>
</evidence>
<organism evidence="1 2">
    <name type="scientific">Streptomyces blastmyceticus</name>
    <dbReference type="NCBI Taxonomy" id="68180"/>
    <lineage>
        <taxon>Bacteria</taxon>
        <taxon>Bacillati</taxon>
        <taxon>Actinomycetota</taxon>
        <taxon>Actinomycetes</taxon>
        <taxon>Kitasatosporales</taxon>
        <taxon>Streptomycetaceae</taxon>
        <taxon>Streptomyces</taxon>
    </lineage>
</organism>
<name>A0ABN0XBJ9_9ACTN</name>
<accession>A0ABN0XBJ9</accession>
<dbReference type="EMBL" id="BAAABW010000023">
    <property type="protein sequence ID" value="GAA0360112.1"/>
    <property type="molecule type" value="Genomic_DNA"/>
</dbReference>
<dbReference type="InterPro" id="IPR029063">
    <property type="entry name" value="SAM-dependent_MTases_sf"/>
</dbReference>
<dbReference type="Pfam" id="PF13489">
    <property type="entry name" value="Methyltransf_23"/>
    <property type="match status" value="1"/>
</dbReference>
<dbReference type="Gene3D" id="3.40.50.150">
    <property type="entry name" value="Vaccinia Virus protein VP39"/>
    <property type="match status" value="1"/>
</dbReference>
<proteinExistence type="predicted"/>
<sequence length="355" mass="39469">MDDIPVATLKVNYAFLASRLAVTLGEPAARWQLLCDLAQIRVSLRSHRVRPWEYGLATRGEKAFADRMTGLLRDVIGHSRRHGLAELIPDASSAPPDFTPLLEEIDRLNRSPCAGTSLLRAVDGGFSTVQEDVLTQELDAMARFVGPPADVVRRVVEELALLRARETALACWSRLEGNLRALLPKRPRIFSIGAGLGEFEGILVREAGARVVCVDTGTVPRRRPEGLSQRLITPLEAYRPHYADADLLVLKDVLHHVRQPQWMLVASARTVRPGGSVLVMEPGVETGDRRSLAAIRELDSTPYKSSIVPHELWERWFRHAGLETQHRSDFPPGVVDNNDSFPRTAWLLRKSPTSA</sequence>
<reference evidence="1 2" key="1">
    <citation type="journal article" date="2019" name="Int. J. Syst. Evol. Microbiol.">
        <title>The Global Catalogue of Microorganisms (GCM) 10K type strain sequencing project: providing services to taxonomists for standard genome sequencing and annotation.</title>
        <authorList>
            <consortium name="The Broad Institute Genomics Platform"/>
            <consortium name="The Broad Institute Genome Sequencing Center for Infectious Disease"/>
            <person name="Wu L."/>
            <person name="Ma J."/>
        </authorList>
    </citation>
    <scope>NUCLEOTIDE SEQUENCE [LARGE SCALE GENOMIC DNA]</scope>
    <source>
        <strain evidence="1 2">JCM 4565</strain>
    </source>
</reference>
<evidence type="ECO:0000313" key="1">
    <source>
        <dbReference type="EMBL" id="GAA0360112.1"/>
    </source>
</evidence>